<feature type="region of interest" description="Disordered" evidence="1">
    <location>
        <begin position="1"/>
        <end position="27"/>
    </location>
</feature>
<proteinExistence type="predicted"/>
<reference evidence="2" key="1">
    <citation type="journal article" date="2015" name="Nature">
        <title>Complex archaea that bridge the gap between prokaryotes and eukaryotes.</title>
        <authorList>
            <person name="Spang A."/>
            <person name="Saw J.H."/>
            <person name="Jorgensen S.L."/>
            <person name="Zaremba-Niedzwiedzka K."/>
            <person name="Martijn J."/>
            <person name="Lind A.E."/>
            <person name="van Eijk R."/>
            <person name="Schleper C."/>
            <person name="Guy L."/>
            <person name="Ettema T.J."/>
        </authorList>
    </citation>
    <scope>NUCLEOTIDE SEQUENCE</scope>
</reference>
<name>A0A0F8WL85_9ZZZZ</name>
<accession>A0A0F8WL85</accession>
<protein>
    <submittedName>
        <fullName evidence="2">Uncharacterized protein</fullName>
    </submittedName>
</protein>
<evidence type="ECO:0000313" key="2">
    <source>
        <dbReference type="EMBL" id="KKK57433.1"/>
    </source>
</evidence>
<gene>
    <name evidence="2" type="ORF">LCGC14_3054530</name>
</gene>
<sequence length="27" mass="2913">MGKSHGNVSKKKSLLIDLNAEMPTRAS</sequence>
<dbReference type="EMBL" id="LAZR01064482">
    <property type="protein sequence ID" value="KKK57433.1"/>
    <property type="molecule type" value="Genomic_DNA"/>
</dbReference>
<organism evidence="2">
    <name type="scientific">marine sediment metagenome</name>
    <dbReference type="NCBI Taxonomy" id="412755"/>
    <lineage>
        <taxon>unclassified sequences</taxon>
        <taxon>metagenomes</taxon>
        <taxon>ecological metagenomes</taxon>
    </lineage>
</organism>
<feature type="non-terminal residue" evidence="2">
    <location>
        <position position="27"/>
    </location>
</feature>
<dbReference type="AlphaFoldDB" id="A0A0F8WL85"/>
<evidence type="ECO:0000256" key="1">
    <source>
        <dbReference type="SAM" id="MobiDB-lite"/>
    </source>
</evidence>
<comment type="caution">
    <text evidence="2">The sequence shown here is derived from an EMBL/GenBank/DDBJ whole genome shotgun (WGS) entry which is preliminary data.</text>
</comment>